<evidence type="ECO:0008006" key="4">
    <source>
        <dbReference type="Google" id="ProtNLM"/>
    </source>
</evidence>
<dbReference type="AlphaFoldDB" id="A0A7Y6CAH0"/>
<dbReference type="PROSITE" id="PS51257">
    <property type="entry name" value="PROKAR_LIPOPROTEIN"/>
    <property type="match status" value="1"/>
</dbReference>
<organism evidence="2 3">
    <name type="scientific">Streptomyces odorifer</name>
    <dbReference type="NCBI Taxonomy" id="53450"/>
    <lineage>
        <taxon>Bacteria</taxon>
        <taxon>Bacillati</taxon>
        <taxon>Actinomycetota</taxon>
        <taxon>Actinomycetes</taxon>
        <taxon>Kitasatosporales</taxon>
        <taxon>Streptomycetaceae</taxon>
        <taxon>Streptomyces</taxon>
        <taxon>Streptomyces albidoflavus group</taxon>
    </lineage>
</organism>
<gene>
    <name evidence="2" type="ORF">G6W59_17130</name>
</gene>
<comment type="caution">
    <text evidence="2">The sequence shown here is derived from an EMBL/GenBank/DDBJ whole genome shotgun (WGS) entry which is preliminary data.</text>
</comment>
<reference evidence="2 3" key="1">
    <citation type="submission" date="2020-03" db="EMBL/GenBank/DDBJ databases">
        <title>Complete genome sequence of sixteen Streptomyces strains facilitates identification of candidate genes involved in plant growth-promotion in grain legumes and cereals.</title>
        <authorList>
            <person name="Gopalakrishnan S."/>
            <person name="Thakur V."/>
            <person name="Saxena R."/>
            <person name="Vadlamudi S."/>
            <person name="Purohit S."/>
            <person name="Kumar V."/>
            <person name="Rathore A."/>
            <person name="Chitikineni A."/>
            <person name="Varshney R.K."/>
        </authorList>
    </citation>
    <scope>NUCLEOTIDE SEQUENCE [LARGE SCALE GENOMIC DNA]</scope>
    <source>
        <strain evidence="2 3">KAI-180</strain>
    </source>
</reference>
<feature type="region of interest" description="Disordered" evidence="1">
    <location>
        <begin position="26"/>
        <end position="47"/>
    </location>
</feature>
<evidence type="ECO:0000256" key="1">
    <source>
        <dbReference type="SAM" id="MobiDB-lite"/>
    </source>
</evidence>
<sequence>MLYTKKLIGLAAVGVLLAGCGSSDSDSAGAAEGAPAKGAGQESPAAGQKVLPVALDGSRGKVLERGAEELKVTPKPENGAPFAEQVEHKLRETVLGTAKVPGKTSATCPDGVTLKAGAVSSCEATYEGATIPYEVKISDSYKEGGFLTMYNTKAGKGLLVAEAVYEEFWQRFGGPESAYPEASKLACDALPAAEAVELDTDTGHRCQVWNEHGNQGKGGYDTYEVRIGGYGPGFRPAS</sequence>
<evidence type="ECO:0000313" key="3">
    <source>
        <dbReference type="Proteomes" id="UP000540128"/>
    </source>
</evidence>
<dbReference type="RefSeq" id="WP_030699709.1">
    <property type="nucleotide sequence ID" value="NZ_JAANNT010000014.1"/>
</dbReference>
<protein>
    <recommendedName>
        <fullName evidence="4">DUF4333 domain-containing protein</fullName>
    </recommendedName>
</protein>
<evidence type="ECO:0000313" key="2">
    <source>
        <dbReference type="EMBL" id="NUV30016.1"/>
    </source>
</evidence>
<dbReference type="Proteomes" id="UP000540128">
    <property type="component" value="Unassembled WGS sequence"/>
</dbReference>
<name>A0A7Y6CAH0_9ACTN</name>
<feature type="compositionally biased region" description="Low complexity" evidence="1">
    <location>
        <begin position="26"/>
        <end position="40"/>
    </location>
</feature>
<keyword evidence="3" id="KW-1185">Reference proteome</keyword>
<proteinExistence type="predicted"/>
<accession>A0A7Y6CAH0</accession>
<dbReference type="EMBL" id="JAANNT010000014">
    <property type="protein sequence ID" value="NUV30016.1"/>
    <property type="molecule type" value="Genomic_DNA"/>
</dbReference>